<evidence type="ECO:0000259" key="4">
    <source>
        <dbReference type="Pfam" id="PF01814"/>
    </source>
</evidence>
<evidence type="ECO:0000313" key="6">
    <source>
        <dbReference type="Proteomes" id="UP001593833"/>
    </source>
</evidence>
<evidence type="ECO:0000256" key="3">
    <source>
        <dbReference type="ARBA" id="ARBA00023004"/>
    </source>
</evidence>
<gene>
    <name evidence="5" type="ORF">ACFL6M_00965</name>
</gene>
<dbReference type="PANTHER" id="PTHR37164">
    <property type="entry name" value="BACTERIOHEMERYTHRIN"/>
    <property type="match status" value="1"/>
</dbReference>
<keyword evidence="2" id="KW-0479">Metal-binding</keyword>
<dbReference type="CDD" id="cd12107">
    <property type="entry name" value="Hemerythrin"/>
    <property type="match status" value="1"/>
</dbReference>
<dbReference type="Gene3D" id="1.20.120.50">
    <property type="entry name" value="Hemerythrin-like"/>
    <property type="match status" value="1"/>
</dbReference>
<dbReference type="EMBL" id="JBHPKH010000005">
    <property type="protein sequence ID" value="MFC1572146.1"/>
    <property type="molecule type" value="Genomic_DNA"/>
</dbReference>
<dbReference type="SUPFAM" id="SSF47188">
    <property type="entry name" value="Hemerythrin-like"/>
    <property type="match status" value="1"/>
</dbReference>
<evidence type="ECO:0000256" key="1">
    <source>
        <dbReference type="ARBA" id="ARBA00010587"/>
    </source>
</evidence>
<proteinExistence type="inferred from homology"/>
<dbReference type="InterPro" id="IPR050669">
    <property type="entry name" value="Hemerythrin"/>
</dbReference>
<sequence>MKRMEWSENLALGIALIDEQHKTWIGHLNDVSTALSSAQGPTQIAKTLSFLIDYTGYHFDSEEQYMTKHGYPGLEQHREKHAELRQTLTDLQTDFDDEGATGPLAKAVDTFLGNWLVQHIQDVDQEFGTFLKERGIELK</sequence>
<comment type="caution">
    <text evidence="5">The sequence shown here is derived from an EMBL/GenBank/DDBJ whole genome shotgun (WGS) entry which is preliminary data.</text>
</comment>
<protein>
    <submittedName>
        <fullName evidence="5">Bacteriohemerythrin</fullName>
    </submittedName>
</protein>
<evidence type="ECO:0000313" key="5">
    <source>
        <dbReference type="EMBL" id="MFC1572146.1"/>
    </source>
</evidence>
<dbReference type="InterPro" id="IPR012312">
    <property type="entry name" value="Hemerythrin-like"/>
</dbReference>
<dbReference type="PROSITE" id="PS00550">
    <property type="entry name" value="HEMERYTHRINS"/>
    <property type="match status" value="1"/>
</dbReference>
<dbReference type="InterPro" id="IPR012827">
    <property type="entry name" value="Hemerythrin_metal-bd"/>
</dbReference>
<comment type="similarity">
    <text evidence="1">Belongs to the hemerythrin family.</text>
</comment>
<dbReference type="Pfam" id="PF01814">
    <property type="entry name" value="Hemerythrin"/>
    <property type="match status" value="1"/>
</dbReference>
<keyword evidence="3" id="KW-0408">Iron</keyword>
<dbReference type="Proteomes" id="UP001593833">
    <property type="component" value="Unassembled WGS sequence"/>
</dbReference>
<name>A0ABV6YJ40_UNCEI</name>
<organism evidence="5 6">
    <name type="scientific">Eiseniibacteriota bacterium</name>
    <dbReference type="NCBI Taxonomy" id="2212470"/>
    <lineage>
        <taxon>Bacteria</taxon>
        <taxon>Candidatus Eiseniibacteriota</taxon>
    </lineage>
</organism>
<dbReference type="InterPro" id="IPR035938">
    <property type="entry name" value="Hemerythrin-like_sf"/>
</dbReference>
<reference evidence="5 6" key="1">
    <citation type="submission" date="2024-09" db="EMBL/GenBank/DDBJ databases">
        <authorList>
            <person name="D'Angelo T."/>
        </authorList>
    </citation>
    <scope>NUCLEOTIDE SEQUENCE [LARGE SCALE GENOMIC DNA]</scope>
    <source>
        <strain evidence="5">SAG AM-320-E07</strain>
    </source>
</reference>
<evidence type="ECO:0000256" key="2">
    <source>
        <dbReference type="ARBA" id="ARBA00022723"/>
    </source>
</evidence>
<feature type="domain" description="Hemerythrin-like" evidence="4">
    <location>
        <begin position="13"/>
        <end position="128"/>
    </location>
</feature>
<dbReference type="InterPro" id="IPR016131">
    <property type="entry name" value="Haemerythrin_Fe_BS"/>
</dbReference>
<dbReference type="NCBIfam" id="NF033749">
    <property type="entry name" value="bact_hemeryth"/>
    <property type="match status" value="1"/>
</dbReference>
<dbReference type="NCBIfam" id="TIGR02481">
    <property type="entry name" value="hemeryth_dom"/>
    <property type="match status" value="1"/>
</dbReference>
<dbReference type="PANTHER" id="PTHR37164:SF1">
    <property type="entry name" value="BACTERIOHEMERYTHRIN"/>
    <property type="match status" value="1"/>
</dbReference>
<accession>A0ABV6YJ40</accession>
<keyword evidence="6" id="KW-1185">Reference proteome</keyword>